<dbReference type="InterPro" id="IPR050327">
    <property type="entry name" value="Proton-linked_MCT"/>
</dbReference>
<dbReference type="EMBL" id="NEVH01002684">
    <property type="protein sequence ID" value="PNF41779.1"/>
    <property type="molecule type" value="Genomic_DNA"/>
</dbReference>
<gene>
    <name evidence="3" type="ORF">B7P43_G03449</name>
</gene>
<feature type="transmembrane region" description="Helical" evidence="2">
    <location>
        <begin position="706"/>
        <end position="728"/>
    </location>
</feature>
<dbReference type="InParanoid" id="A0A2J7RLU8"/>
<evidence type="ECO:0000313" key="4">
    <source>
        <dbReference type="Proteomes" id="UP000235965"/>
    </source>
</evidence>
<dbReference type="Pfam" id="PF07690">
    <property type="entry name" value="MFS_1"/>
    <property type="match status" value="1"/>
</dbReference>
<evidence type="ECO:0008006" key="5">
    <source>
        <dbReference type="Google" id="ProtNLM"/>
    </source>
</evidence>
<keyword evidence="4" id="KW-1185">Reference proteome</keyword>
<feature type="transmembrane region" description="Helical" evidence="2">
    <location>
        <begin position="679"/>
        <end position="700"/>
    </location>
</feature>
<feature type="transmembrane region" description="Helical" evidence="2">
    <location>
        <begin position="64"/>
        <end position="84"/>
    </location>
</feature>
<proteinExistence type="predicted"/>
<dbReference type="STRING" id="105785.A0A2J7RLU8"/>
<feature type="transmembrane region" description="Helical" evidence="2">
    <location>
        <begin position="28"/>
        <end position="52"/>
    </location>
</feature>
<comment type="caution">
    <text evidence="3">The sequence shown here is derived from an EMBL/GenBank/DDBJ whole genome shotgun (WGS) entry which is preliminary data.</text>
</comment>
<dbReference type="PANTHER" id="PTHR11360">
    <property type="entry name" value="MONOCARBOXYLATE TRANSPORTER"/>
    <property type="match status" value="1"/>
</dbReference>
<dbReference type="Proteomes" id="UP000235965">
    <property type="component" value="Unassembled WGS sequence"/>
</dbReference>
<feature type="compositionally biased region" description="Basic and acidic residues" evidence="1">
    <location>
        <begin position="250"/>
        <end position="259"/>
    </location>
</feature>
<protein>
    <recommendedName>
        <fullName evidence="5">Major facilitator superfamily (MFS) profile domain-containing protein</fullName>
    </recommendedName>
</protein>
<keyword evidence="2" id="KW-0472">Membrane</keyword>
<dbReference type="Gene3D" id="1.20.1250.20">
    <property type="entry name" value="MFS general substrate transporter like domains"/>
    <property type="match status" value="2"/>
</dbReference>
<feature type="transmembrane region" description="Helical" evidence="2">
    <location>
        <begin position="590"/>
        <end position="613"/>
    </location>
</feature>
<feature type="transmembrane region" description="Helical" evidence="2">
    <location>
        <begin position="620"/>
        <end position="639"/>
    </location>
</feature>
<name>A0A2J7RLU8_9NEOP</name>
<feature type="transmembrane region" description="Helical" evidence="2">
    <location>
        <begin position="120"/>
        <end position="140"/>
    </location>
</feature>
<feature type="transmembrane region" description="Helical" evidence="2">
    <location>
        <begin position="552"/>
        <end position="578"/>
    </location>
</feature>
<feature type="transmembrane region" description="Helical" evidence="2">
    <location>
        <begin position="645"/>
        <end position="667"/>
    </location>
</feature>
<feature type="region of interest" description="Disordered" evidence="1">
    <location>
        <begin position="248"/>
        <end position="267"/>
    </location>
</feature>
<feature type="compositionally biased region" description="Acidic residues" evidence="1">
    <location>
        <begin position="444"/>
        <end position="455"/>
    </location>
</feature>
<keyword evidence="2" id="KW-0812">Transmembrane</keyword>
<evidence type="ECO:0000256" key="1">
    <source>
        <dbReference type="SAM" id="MobiDB-lite"/>
    </source>
</evidence>
<dbReference type="SUPFAM" id="SSF103473">
    <property type="entry name" value="MFS general substrate transporter"/>
    <property type="match status" value="1"/>
</dbReference>
<dbReference type="InterPro" id="IPR036259">
    <property type="entry name" value="MFS_trans_sf"/>
</dbReference>
<organism evidence="3 4">
    <name type="scientific">Cryptotermes secundus</name>
    <dbReference type="NCBI Taxonomy" id="105785"/>
    <lineage>
        <taxon>Eukaryota</taxon>
        <taxon>Metazoa</taxon>
        <taxon>Ecdysozoa</taxon>
        <taxon>Arthropoda</taxon>
        <taxon>Hexapoda</taxon>
        <taxon>Insecta</taxon>
        <taxon>Pterygota</taxon>
        <taxon>Neoptera</taxon>
        <taxon>Polyneoptera</taxon>
        <taxon>Dictyoptera</taxon>
        <taxon>Blattodea</taxon>
        <taxon>Blattoidea</taxon>
        <taxon>Termitoidae</taxon>
        <taxon>Kalotermitidae</taxon>
        <taxon>Cryptotermitinae</taxon>
        <taxon>Cryptotermes</taxon>
    </lineage>
</organism>
<sequence length="745" mass="82472">MGRQSTVNEDSNYRVVCDMEVPEGGWGWIVACGLAVMFTVILAPFSVFGLMFDGFLESLGEGTQIVTMISNMTASFSFLLGVVINYILTKYSCRKVGVVGSVIFFTGSFVSAFANSTFLLAFSYGVLQGIGIGLMIPAALTSFNHYFCRRRTFAMGVTQVITGIGSMILPIILQKLIEEYGFRGTQAIISAISLHSLICAALQRPVEMHVKRNKGVAVYKQETGSESHGKPNIRRDSANFEMRVVNGKPDTLRDSRNDTWESPNVGTRIVNGIPETLVESHDKWESPNREMRIINGKAEALKESHDDTWESHNFETRAVNGKPGTLEESQTREAMEDFDSYSLLYQEETITCEMVKGVIVTDDSKTPNSDVTDIHVKSHTRKESHATADVYGNLSLVRESHVDNVNGSNSTVNLNEVIIRCSEVSKQSQIIVMNDEKNQNEFNKDDDDDDDDDDSAERNLLRDDILKVHYPPDSLSTDMGSTVRETRVSMNDLRATVSSLRSRTSSCERRTRTIEEAPMSKYAVNTGEPNIFSRFWSAVVDFLDLRLMLDPVYVNIAIGIAVSFFADVTYCTLFPLVVLKLGFSRADSALCISILSAADIFGRLCVTLIGAFCPRISSRAILLAGAVMSVIGRTVFVFLHDFTAMAALIAYLGFTRSFIHVPMPLVLAEYNIKRFPAAYGLSMVVAGILGLAAGPLVGWIRDVTNSYPVCINAVNIMQLVLCIFPWALEFTISRLRTPSKRENSS</sequence>
<dbReference type="InterPro" id="IPR011701">
    <property type="entry name" value="MFS"/>
</dbReference>
<evidence type="ECO:0000313" key="3">
    <source>
        <dbReference type="EMBL" id="PNF41779.1"/>
    </source>
</evidence>
<dbReference type="AlphaFoldDB" id="A0A2J7RLU8"/>
<accession>A0A2J7RLU8</accession>
<feature type="compositionally biased region" description="Basic and acidic residues" evidence="1">
    <location>
        <begin position="434"/>
        <end position="443"/>
    </location>
</feature>
<dbReference type="GO" id="GO:0008028">
    <property type="term" value="F:monocarboxylic acid transmembrane transporter activity"/>
    <property type="evidence" value="ECO:0007669"/>
    <property type="project" value="TreeGrafter"/>
</dbReference>
<dbReference type="PANTHER" id="PTHR11360:SF309">
    <property type="entry name" value="MONOCARBOXYLATE TRANSPORTER 7-LIKE PROTEIN"/>
    <property type="match status" value="1"/>
</dbReference>
<keyword evidence="2" id="KW-1133">Transmembrane helix</keyword>
<dbReference type="OrthoDB" id="6499973at2759"/>
<reference evidence="3 4" key="1">
    <citation type="submission" date="2017-12" db="EMBL/GenBank/DDBJ databases">
        <title>Hemimetabolous genomes reveal molecular basis of termite eusociality.</title>
        <authorList>
            <person name="Harrison M.C."/>
            <person name="Jongepier E."/>
            <person name="Robertson H.M."/>
            <person name="Arning N."/>
            <person name="Bitard-Feildel T."/>
            <person name="Chao H."/>
            <person name="Childers C.P."/>
            <person name="Dinh H."/>
            <person name="Doddapaneni H."/>
            <person name="Dugan S."/>
            <person name="Gowin J."/>
            <person name="Greiner C."/>
            <person name="Han Y."/>
            <person name="Hu H."/>
            <person name="Hughes D.S.T."/>
            <person name="Huylmans A.-K."/>
            <person name="Kemena C."/>
            <person name="Kremer L.P.M."/>
            <person name="Lee S.L."/>
            <person name="Lopez-Ezquerra A."/>
            <person name="Mallet L."/>
            <person name="Monroy-Kuhn J.M."/>
            <person name="Moser A."/>
            <person name="Murali S.C."/>
            <person name="Muzny D.M."/>
            <person name="Otani S."/>
            <person name="Piulachs M.-D."/>
            <person name="Poelchau M."/>
            <person name="Qu J."/>
            <person name="Schaub F."/>
            <person name="Wada-Katsumata A."/>
            <person name="Worley K.C."/>
            <person name="Xie Q."/>
            <person name="Ylla G."/>
            <person name="Poulsen M."/>
            <person name="Gibbs R.A."/>
            <person name="Schal C."/>
            <person name="Richards S."/>
            <person name="Belles X."/>
            <person name="Korb J."/>
            <person name="Bornberg-Bauer E."/>
        </authorList>
    </citation>
    <scope>NUCLEOTIDE SEQUENCE [LARGE SCALE GENOMIC DNA]</scope>
    <source>
        <tissue evidence="3">Whole body</tissue>
    </source>
</reference>
<feature type="transmembrane region" description="Helical" evidence="2">
    <location>
        <begin position="96"/>
        <end position="114"/>
    </location>
</feature>
<feature type="transmembrane region" description="Helical" evidence="2">
    <location>
        <begin position="152"/>
        <end position="173"/>
    </location>
</feature>
<feature type="region of interest" description="Disordered" evidence="1">
    <location>
        <begin position="434"/>
        <end position="458"/>
    </location>
</feature>
<evidence type="ECO:0000256" key="2">
    <source>
        <dbReference type="SAM" id="Phobius"/>
    </source>
</evidence>